<organism evidence="5 6">
    <name type="scientific">Candida verbasci</name>
    <dbReference type="NCBI Taxonomy" id="1227364"/>
    <lineage>
        <taxon>Eukaryota</taxon>
        <taxon>Fungi</taxon>
        <taxon>Dikarya</taxon>
        <taxon>Ascomycota</taxon>
        <taxon>Saccharomycotina</taxon>
        <taxon>Pichiomycetes</taxon>
        <taxon>Debaryomycetaceae</taxon>
        <taxon>Candida/Lodderomyces clade</taxon>
        <taxon>Candida</taxon>
    </lineage>
</organism>
<dbReference type="PANTHER" id="PTHR11695:SF294">
    <property type="entry name" value="RETICULON-4-INTERACTING PROTEIN 1, MITOCHONDRIAL"/>
    <property type="match status" value="1"/>
</dbReference>
<dbReference type="Pfam" id="PF08240">
    <property type="entry name" value="ADH_N"/>
    <property type="match status" value="1"/>
</dbReference>
<keyword evidence="6" id="KW-1185">Reference proteome</keyword>
<evidence type="ECO:0000313" key="5">
    <source>
        <dbReference type="EMBL" id="CAI5756406.1"/>
    </source>
</evidence>
<dbReference type="InterPro" id="IPR013149">
    <property type="entry name" value="ADH-like_C"/>
</dbReference>
<dbReference type="PANTHER" id="PTHR11695">
    <property type="entry name" value="ALCOHOL DEHYDROGENASE RELATED"/>
    <property type="match status" value="1"/>
</dbReference>
<evidence type="ECO:0000256" key="2">
    <source>
        <dbReference type="ARBA" id="ARBA00022677"/>
    </source>
</evidence>
<feature type="domain" description="Enoyl reductase (ER)" evidence="4">
    <location>
        <begin position="25"/>
        <end position="286"/>
    </location>
</feature>
<name>A0A9W4X8M2_9ASCO</name>
<sequence length="327" mass="35895">MTLPQTLTYKAYGYKNNRSPIQEFERSINLVPSNGDYIAPKDKVLIKIAYAALNPVDIKIYSLIYSILNLYSSNFGFGADFSGEVVSVGENVVDYKVGDLVQGVYHSLKAGTVSEYILLDPKKTYIAKKADKIDLAHSAAWPLVLGTAITMIKDLDLKDKKVLILGGATSVGRNLIQIAKIEQAREIIASCSGKSEELVKKLGADSIIDYKKHSNMLNPVLESAKSGKFDIILDCWGGDELFSSMKYILDGTYNTVVGDSIGNSKISLLKSVKSPIRQIASTFGLLPYKYNLLFLNHSSSGPGSVVELARDYLSTGKIEIFIDHIYN</sequence>
<evidence type="ECO:0000256" key="1">
    <source>
        <dbReference type="ARBA" id="ARBA00004502"/>
    </source>
</evidence>
<evidence type="ECO:0000313" key="6">
    <source>
        <dbReference type="Proteomes" id="UP001152885"/>
    </source>
</evidence>
<reference evidence="5" key="1">
    <citation type="submission" date="2022-12" db="EMBL/GenBank/DDBJ databases">
        <authorList>
            <person name="Brejova B."/>
        </authorList>
    </citation>
    <scope>NUCLEOTIDE SEQUENCE</scope>
</reference>
<proteinExistence type="inferred from homology"/>
<dbReference type="InterPro" id="IPR011032">
    <property type="entry name" value="GroES-like_sf"/>
</dbReference>
<dbReference type="InterPro" id="IPR013154">
    <property type="entry name" value="ADH-like_N"/>
</dbReference>
<dbReference type="AlphaFoldDB" id="A0A9W4X8M2"/>
<dbReference type="SMART" id="SM00829">
    <property type="entry name" value="PKS_ER"/>
    <property type="match status" value="1"/>
</dbReference>
<dbReference type="SUPFAM" id="SSF51735">
    <property type="entry name" value="NAD(P)-binding Rossmann-fold domains"/>
    <property type="match status" value="1"/>
</dbReference>
<gene>
    <name evidence="5" type="ORF">CANVERA_P0922</name>
</gene>
<dbReference type="InterPro" id="IPR036291">
    <property type="entry name" value="NAD(P)-bd_dom_sf"/>
</dbReference>
<dbReference type="InterPro" id="IPR020843">
    <property type="entry name" value="ER"/>
</dbReference>
<comment type="subcellular location">
    <subcellularLocation>
        <location evidence="1">Lipid droplet</location>
    </subcellularLocation>
</comment>
<protein>
    <recommendedName>
        <fullName evidence="4">Enoyl reductase (ER) domain-containing protein</fullName>
    </recommendedName>
</protein>
<dbReference type="EMBL" id="CANTUO010000001">
    <property type="protein sequence ID" value="CAI5756406.1"/>
    <property type="molecule type" value="Genomic_DNA"/>
</dbReference>
<dbReference type="SUPFAM" id="SSF50129">
    <property type="entry name" value="GroES-like"/>
    <property type="match status" value="1"/>
</dbReference>
<comment type="caution">
    <text evidence="5">The sequence shown here is derived from an EMBL/GenBank/DDBJ whole genome shotgun (WGS) entry which is preliminary data.</text>
</comment>
<accession>A0A9W4X8M2</accession>
<evidence type="ECO:0000259" key="4">
    <source>
        <dbReference type="SMART" id="SM00829"/>
    </source>
</evidence>
<dbReference type="GO" id="GO:0016491">
    <property type="term" value="F:oxidoreductase activity"/>
    <property type="evidence" value="ECO:0007669"/>
    <property type="project" value="InterPro"/>
</dbReference>
<dbReference type="OrthoDB" id="3509362at2759"/>
<dbReference type="GO" id="GO:0005739">
    <property type="term" value="C:mitochondrion"/>
    <property type="evidence" value="ECO:0007669"/>
    <property type="project" value="TreeGrafter"/>
</dbReference>
<dbReference type="Gene3D" id="3.90.180.10">
    <property type="entry name" value="Medium-chain alcohol dehydrogenases, catalytic domain"/>
    <property type="match status" value="1"/>
</dbReference>
<dbReference type="Pfam" id="PF00107">
    <property type="entry name" value="ADH_zinc_N"/>
    <property type="match status" value="1"/>
</dbReference>
<evidence type="ECO:0000256" key="3">
    <source>
        <dbReference type="ARBA" id="ARBA00038249"/>
    </source>
</evidence>
<comment type="similarity">
    <text evidence="3">Belongs to the YIM1 family.</text>
</comment>
<dbReference type="Gene3D" id="3.40.50.720">
    <property type="entry name" value="NAD(P)-binding Rossmann-like Domain"/>
    <property type="match status" value="1"/>
</dbReference>
<dbReference type="GO" id="GO:0005811">
    <property type="term" value="C:lipid droplet"/>
    <property type="evidence" value="ECO:0007669"/>
    <property type="project" value="UniProtKB-SubCell"/>
</dbReference>
<keyword evidence="2" id="KW-0551">Lipid droplet</keyword>
<dbReference type="Proteomes" id="UP001152885">
    <property type="component" value="Unassembled WGS sequence"/>
</dbReference>
<dbReference type="InterPro" id="IPR050700">
    <property type="entry name" value="YIM1/Zinc_Alcohol_DH_Fams"/>
</dbReference>